<keyword evidence="2" id="KW-1185">Reference proteome</keyword>
<accession>A0A9W9S4P9</accession>
<evidence type="ECO:0000313" key="1">
    <source>
        <dbReference type="EMBL" id="KAJ5371310.1"/>
    </source>
</evidence>
<dbReference type="AlphaFoldDB" id="A0A9W9S4P9"/>
<reference evidence="1" key="2">
    <citation type="journal article" date="2023" name="IMA Fungus">
        <title>Comparative genomic study of the Penicillium genus elucidates a diverse pangenome and 15 lateral gene transfer events.</title>
        <authorList>
            <person name="Petersen C."/>
            <person name="Sorensen T."/>
            <person name="Nielsen M.R."/>
            <person name="Sondergaard T.E."/>
            <person name="Sorensen J.L."/>
            <person name="Fitzpatrick D.A."/>
            <person name="Frisvad J.C."/>
            <person name="Nielsen K.L."/>
        </authorList>
    </citation>
    <scope>NUCLEOTIDE SEQUENCE</scope>
    <source>
        <strain evidence="1">IBT 29864</strain>
    </source>
</reference>
<comment type="caution">
    <text evidence="1">The sequence shown here is derived from an EMBL/GenBank/DDBJ whole genome shotgun (WGS) entry which is preliminary data.</text>
</comment>
<organism evidence="1 2">
    <name type="scientific">Penicillium cataractarum</name>
    <dbReference type="NCBI Taxonomy" id="2100454"/>
    <lineage>
        <taxon>Eukaryota</taxon>
        <taxon>Fungi</taxon>
        <taxon>Dikarya</taxon>
        <taxon>Ascomycota</taxon>
        <taxon>Pezizomycotina</taxon>
        <taxon>Eurotiomycetes</taxon>
        <taxon>Eurotiomycetidae</taxon>
        <taxon>Eurotiales</taxon>
        <taxon>Aspergillaceae</taxon>
        <taxon>Penicillium</taxon>
    </lineage>
</organism>
<proteinExistence type="predicted"/>
<dbReference type="Proteomes" id="UP001147782">
    <property type="component" value="Unassembled WGS sequence"/>
</dbReference>
<protein>
    <submittedName>
        <fullName evidence="1">Uncharacterized protein</fullName>
    </submittedName>
</protein>
<dbReference type="GeneID" id="81439510"/>
<name>A0A9W9S4P9_9EURO</name>
<reference evidence="1" key="1">
    <citation type="submission" date="2022-11" db="EMBL/GenBank/DDBJ databases">
        <authorList>
            <person name="Petersen C."/>
        </authorList>
    </citation>
    <scope>NUCLEOTIDE SEQUENCE</scope>
    <source>
        <strain evidence="1">IBT 29864</strain>
    </source>
</reference>
<dbReference type="OrthoDB" id="10384785at2759"/>
<sequence>MNNNINEWAPLLDQRRFDSFVSIRTYRVELLKYWSKLIAYRLKTQNTEGYYDILASLTELATYIGFAGSAQHGDGFGFLTEFTMEQNSRERFLDMVRFLTSYPDMVQLSDVLKMYAVQLGRLRFLGGGLTLDSYAEGLDGIADVLCPMWRQDPEHWHCAVWTEL</sequence>
<gene>
    <name evidence="1" type="ORF">N7496_007402</name>
</gene>
<evidence type="ECO:0000313" key="2">
    <source>
        <dbReference type="Proteomes" id="UP001147782"/>
    </source>
</evidence>
<dbReference type="EMBL" id="JAPZBS010000005">
    <property type="protein sequence ID" value="KAJ5371310.1"/>
    <property type="molecule type" value="Genomic_DNA"/>
</dbReference>
<dbReference type="RefSeq" id="XP_056555744.1">
    <property type="nucleotide sequence ID" value="XM_056700331.1"/>
</dbReference>